<accession>Q2L0W8</accession>
<evidence type="ECO:0000313" key="1">
    <source>
        <dbReference type="EMBL" id="CAJ49406.1"/>
    </source>
</evidence>
<dbReference type="STRING" id="360910.BAV1798"/>
<dbReference type="EMBL" id="AM167904">
    <property type="protein sequence ID" value="CAJ49406.1"/>
    <property type="molecule type" value="Genomic_DNA"/>
</dbReference>
<evidence type="ECO:0000313" key="2">
    <source>
        <dbReference type="Proteomes" id="UP000001977"/>
    </source>
</evidence>
<keyword evidence="2" id="KW-1185">Reference proteome</keyword>
<proteinExistence type="predicted"/>
<protein>
    <submittedName>
        <fullName evidence="1">Uncharacterized protein</fullName>
    </submittedName>
</protein>
<dbReference type="AlphaFoldDB" id="Q2L0W8"/>
<organism evidence="1 2">
    <name type="scientific">Bordetella avium (strain 197N)</name>
    <dbReference type="NCBI Taxonomy" id="360910"/>
    <lineage>
        <taxon>Bacteria</taxon>
        <taxon>Pseudomonadati</taxon>
        <taxon>Pseudomonadota</taxon>
        <taxon>Betaproteobacteria</taxon>
        <taxon>Burkholderiales</taxon>
        <taxon>Alcaligenaceae</taxon>
        <taxon>Bordetella</taxon>
    </lineage>
</organism>
<feature type="non-terminal residue" evidence="1">
    <location>
        <position position="1"/>
    </location>
</feature>
<sequence length="46" mass="5365">VVEAFFGLSRQDRLEYARAETGRPAHLLEKDIWVVAPYSHPRLLRT</sequence>
<reference evidence="1 2" key="1">
    <citation type="journal article" date="2006" name="J. Bacteriol.">
        <title>Comparison of the genome sequence of the poultry pathogen Bordetella avium with those of B. bronchiseptica, B. pertussis, and B. parapertussis reveals extensive diversity in surface structures associated with host interaction.</title>
        <authorList>
            <person name="Sebaihia M."/>
            <person name="Preston A."/>
            <person name="Maskell D.J."/>
            <person name="Kuzmiak H."/>
            <person name="Connell T.D."/>
            <person name="King N.D."/>
            <person name="Orndorff P.E."/>
            <person name="Miyamoto D.M."/>
            <person name="Thomson N.R."/>
            <person name="Harris D."/>
            <person name="Goble A."/>
            <person name="Lord A."/>
            <person name="Murphy L."/>
            <person name="Quail M.A."/>
            <person name="Rutter S."/>
            <person name="Squares R."/>
            <person name="Squares S."/>
            <person name="Woodward J."/>
            <person name="Parkhill J."/>
            <person name="Temple L.M."/>
        </authorList>
    </citation>
    <scope>NUCLEOTIDE SEQUENCE [LARGE SCALE GENOMIC DNA]</scope>
    <source>
        <strain evidence="1 2">197N</strain>
    </source>
</reference>
<name>Q2L0W8_BORA1</name>
<dbReference type="KEGG" id="bav:BAV1798"/>
<gene>
    <name evidence="1" type="ordered locus">BAV1798</name>
</gene>
<dbReference type="Proteomes" id="UP000001977">
    <property type="component" value="Chromosome"/>
</dbReference>
<dbReference type="HOGENOM" id="CLU_3192716_0_0_4"/>